<dbReference type="PANTHER" id="PTHR22589:SF112">
    <property type="entry name" value="CHOLINE_CARNITINE ACYLTRANSFERASE DOMAIN-CONTAINING PROTEIN"/>
    <property type="match status" value="1"/>
</dbReference>
<dbReference type="FunFam" id="3.30.559.10:FF:000002">
    <property type="entry name" value="carnitine O-palmitoyltransferase 1, liver isoform"/>
    <property type="match status" value="1"/>
</dbReference>
<dbReference type="Pfam" id="PF00755">
    <property type="entry name" value="Carn_acyltransf"/>
    <property type="match status" value="1"/>
</dbReference>
<keyword evidence="13" id="KW-1185">Reference proteome</keyword>
<evidence type="ECO:0000313" key="13">
    <source>
        <dbReference type="Proteomes" id="UP000694845"/>
    </source>
</evidence>
<dbReference type="Gene3D" id="3.30.559.70">
    <property type="entry name" value="Choline/Carnitine o-acyltransferase, domain 2"/>
    <property type="match status" value="1"/>
</dbReference>
<feature type="transmembrane region" description="Helical" evidence="11">
    <location>
        <begin position="101"/>
        <end position="121"/>
    </location>
</feature>
<keyword evidence="9" id="KW-0012">Acyltransferase</keyword>
<accession>A0A8B7Z4U8</accession>
<dbReference type="Proteomes" id="UP000694845">
    <property type="component" value="Unplaced"/>
</dbReference>
<name>A0A8B7Z4U8_ACAPL</name>
<dbReference type="GO" id="GO:0005739">
    <property type="term" value="C:mitochondrion"/>
    <property type="evidence" value="ECO:0007669"/>
    <property type="project" value="TreeGrafter"/>
</dbReference>
<dbReference type="GO" id="GO:0009437">
    <property type="term" value="P:carnitine metabolic process"/>
    <property type="evidence" value="ECO:0007669"/>
    <property type="project" value="TreeGrafter"/>
</dbReference>
<dbReference type="GO" id="GO:0004095">
    <property type="term" value="F:carnitine O-palmitoyltransferase activity"/>
    <property type="evidence" value="ECO:0007669"/>
    <property type="project" value="TreeGrafter"/>
</dbReference>
<dbReference type="InterPro" id="IPR042231">
    <property type="entry name" value="Cho/carn_acyl_trans_2"/>
</dbReference>
<dbReference type="KEGG" id="aplc:110984195"/>
<dbReference type="OMA" id="FVSDWWE"/>
<dbReference type="PANTHER" id="PTHR22589">
    <property type="entry name" value="CARNITINE O-ACYLTRANSFERASE"/>
    <property type="match status" value="1"/>
</dbReference>
<sequence>MAEARSAVKEPRVDVLYFEEGQEDEWKVALKALRRSCVRRFYRTRNLIWNGLWPTSSWNLLTSVAVVSLLMITEFEFCEPLNDKFWTLGEYVYISRGPPYFYLKVLIVSLLVGVCFFIALLHVRRYLLRILLAYKGWLHETPRNQSWSTLAWGACVRIICGQTLSALVPALSPGTYSFQLSLPRMPVPSLDDTIRQFLESMRPLLDKEEFETLQKQAKHFKKTVGPKLQRLLYLKSWWASNYITDWWEKYIYLMNRSPIAINSSYYCLGNSFWKPTHVQSARAAAKSYAIMSFKRKIEREQVPPLVIRNTIPICMQQYERLFATVRIPGEDFDELVHYDSSVSKHIVVLRRGFFYKLDMFDSIGQPLSPLTLEQQFIWIMEDADKKGAEGKGSAAGSLGAFTALERSDWFRKRSKYLSSGVNRESLEVIDKAAFLVMLETCEFDNLSDRGKFLLHGSGSSHWFDKSLSMFIFTDGKFGYNVEHSWGDAPVVAHLQEYACTDEVAEGRYGPDGHCVPMEGFVQAAIKAPVPLEWDISEEMSRDIRDALSFAIKNNDDLDLCVLNHDAYGKGFVKKCKLSPDAYVQLALQLAYYMDEGKFALTYEASMTRLYLAGRTETVRPLTQDSCNFVRAMMEDNRSAEEKIRLLRKASDMHTKLYKGCMSGKGWDRHLFALYVACKGLKYDSEFLHHALTHPWTLSTSQTPQQQIAGNQSINTVEHRDKASPGGGFGPVSDEGYGVCYMLPEDSRFFFHVSSKHSCPLTNSKRFMSNIFKALADMKKIFDDADEAAEAAKKKL</sequence>
<keyword evidence="7" id="KW-0443">Lipid metabolism</keyword>
<dbReference type="Gene3D" id="3.30.559.10">
    <property type="entry name" value="Chloramphenicol acetyltransferase-like domain"/>
    <property type="match status" value="1"/>
</dbReference>
<comment type="similarity">
    <text evidence="2">Belongs to the carnitine/choline acetyltransferase family.</text>
</comment>
<reference evidence="14" key="1">
    <citation type="submission" date="2025-08" db="UniProtKB">
        <authorList>
            <consortium name="RefSeq"/>
        </authorList>
    </citation>
    <scope>IDENTIFICATION</scope>
</reference>
<evidence type="ECO:0000256" key="9">
    <source>
        <dbReference type="ARBA" id="ARBA00023315"/>
    </source>
</evidence>
<keyword evidence="5" id="KW-0276">Fatty acid metabolism</keyword>
<dbReference type="GO" id="GO:0016020">
    <property type="term" value="C:membrane"/>
    <property type="evidence" value="ECO:0007669"/>
    <property type="project" value="UniProtKB-SubCell"/>
</dbReference>
<dbReference type="InterPro" id="IPR000542">
    <property type="entry name" value="Carn_acyl_trans"/>
</dbReference>
<evidence type="ECO:0000256" key="3">
    <source>
        <dbReference type="ARBA" id="ARBA00022679"/>
    </source>
</evidence>
<dbReference type="GeneID" id="110984195"/>
<organism evidence="13 14">
    <name type="scientific">Acanthaster planci</name>
    <name type="common">Crown-of-thorns starfish</name>
    <dbReference type="NCBI Taxonomy" id="133434"/>
    <lineage>
        <taxon>Eukaryota</taxon>
        <taxon>Metazoa</taxon>
        <taxon>Echinodermata</taxon>
        <taxon>Eleutherozoa</taxon>
        <taxon>Asterozoa</taxon>
        <taxon>Asteroidea</taxon>
        <taxon>Valvatacea</taxon>
        <taxon>Valvatida</taxon>
        <taxon>Acanthasteridae</taxon>
        <taxon>Acanthaster</taxon>
    </lineage>
</organism>
<dbReference type="OrthoDB" id="240216at2759"/>
<dbReference type="GO" id="GO:0006631">
    <property type="term" value="P:fatty acid metabolic process"/>
    <property type="evidence" value="ECO:0007669"/>
    <property type="project" value="UniProtKB-KW"/>
</dbReference>
<evidence type="ECO:0000256" key="7">
    <source>
        <dbReference type="ARBA" id="ARBA00023098"/>
    </source>
</evidence>
<evidence type="ECO:0000256" key="1">
    <source>
        <dbReference type="ARBA" id="ARBA00004141"/>
    </source>
</evidence>
<gene>
    <name evidence="14" type="primary">LOC110984195</name>
</gene>
<dbReference type="AlphaFoldDB" id="A0A8B7Z4U8"/>
<evidence type="ECO:0000256" key="4">
    <source>
        <dbReference type="ARBA" id="ARBA00022692"/>
    </source>
</evidence>
<dbReference type="InterPro" id="IPR023213">
    <property type="entry name" value="CAT-like_dom_sf"/>
</dbReference>
<evidence type="ECO:0000256" key="8">
    <source>
        <dbReference type="ARBA" id="ARBA00023136"/>
    </source>
</evidence>
<evidence type="ECO:0000259" key="12">
    <source>
        <dbReference type="Pfam" id="PF00755"/>
    </source>
</evidence>
<dbReference type="InterPro" id="IPR039551">
    <property type="entry name" value="Cho/carn_acyl_trans"/>
</dbReference>
<keyword evidence="4 11" id="KW-0812">Transmembrane</keyword>
<keyword evidence="3" id="KW-0808">Transferase</keyword>
<evidence type="ECO:0000256" key="6">
    <source>
        <dbReference type="ARBA" id="ARBA00022989"/>
    </source>
</evidence>
<proteinExistence type="inferred from homology"/>
<keyword evidence="8 11" id="KW-0472">Membrane</keyword>
<evidence type="ECO:0000256" key="2">
    <source>
        <dbReference type="ARBA" id="ARBA00005232"/>
    </source>
</evidence>
<feature type="domain" description="Choline/carnitine acyltransferase" evidence="12">
    <location>
        <begin position="185"/>
        <end position="770"/>
    </location>
</feature>
<dbReference type="SUPFAM" id="SSF52777">
    <property type="entry name" value="CoA-dependent acyltransferases"/>
    <property type="match status" value="2"/>
</dbReference>
<evidence type="ECO:0000313" key="14">
    <source>
        <dbReference type="RefSeq" id="XP_022099815.1"/>
    </source>
</evidence>
<evidence type="ECO:0000256" key="10">
    <source>
        <dbReference type="PIRSR" id="PIRSR600542-1"/>
    </source>
</evidence>
<feature type="active site" description="Proton acceptor" evidence="10">
    <location>
        <position position="483"/>
    </location>
</feature>
<protein>
    <submittedName>
        <fullName evidence="14">Carnitine O-palmitoyltransferase 1, liver isoform-like</fullName>
    </submittedName>
</protein>
<keyword evidence="6 11" id="KW-1133">Transmembrane helix</keyword>
<dbReference type="RefSeq" id="XP_022099815.1">
    <property type="nucleotide sequence ID" value="XM_022244123.1"/>
</dbReference>
<comment type="subcellular location">
    <subcellularLocation>
        <location evidence="1">Membrane</location>
        <topology evidence="1">Multi-pass membrane protein</topology>
    </subcellularLocation>
</comment>
<evidence type="ECO:0000256" key="5">
    <source>
        <dbReference type="ARBA" id="ARBA00022832"/>
    </source>
</evidence>
<evidence type="ECO:0000256" key="11">
    <source>
        <dbReference type="SAM" id="Phobius"/>
    </source>
</evidence>